<dbReference type="EMBL" id="JAHRIQ010015891">
    <property type="protein sequence ID" value="MEQ2226675.1"/>
    <property type="molecule type" value="Genomic_DNA"/>
</dbReference>
<protein>
    <submittedName>
        <fullName evidence="1">Uncharacterized protein</fullName>
    </submittedName>
</protein>
<evidence type="ECO:0000313" key="2">
    <source>
        <dbReference type="Proteomes" id="UP001482620"/>
    </source>
</evidence>
<sequence length="88" mass="10067">MSSVSSLRKLTNKQLSPAEETFTDIKEIIVKSEEEIDGGLDVSETTPIINHLTDSLQRYVKKEEDSSDQKIPKEDVQFSVHDFRVWLS</sequence>
<organism evidence="1 2">
    <name type="scientific">Ilyodon furcidens</name>
    <name type="common">goldbreast splitfin</name>
    <dbReference type="NCBI Taxonomy" id="33524"/>
    <lineage>
        <taxon>Eukaryota</taxon>
        <taxon>Metazoa</taxon>
        <taxon>Chordata</taxon>
        <taxon>Craniata</taxon>
        <taxon>Vertebrata</taxon>
        <taxon>Euteleostomi</taxon>
        <taxon>Actinopterygii</taxon>
        <taxon>Neopterygii</taxon>
        <taxon>Teleostei</taxon>
        <taxon>Neoteleostei</taxon>
        <taxon>Acanthomorphata</taxon>
        <taxon>Ovalentaria</taxon>
        <taxon>Atherinomorphae</taxon>
        <taxon>Cyprinodontiformes</taxon>
        <taxon>Goodeidae</taxon>
        <taxon>Ilyodon</taxon>
    </lineage>
</organism>
<dbReference type="Proteomes" id="UP001482620">
    <property type="component" value="Unassembled WGS sequence"/>
</dbReference>
<reference evidence="1 2" key="1">
    <citation type="submission" date="2021-06" db="EMBL/GenBank/DDBJ databases">
        <authorList>
            <person name="Palmer J.M."/>
        </authorList>
    </citation>
    <scope>NUCLEOTIDE SEQUENCE [LARGE SCALE GENOMIC DNA]</scope>
    <source>
        <strain evidence="2">if_2019</strain>
        <tissue evidence="1">Muscle</tissue>
    </source>
</reference>
<proteinExistence type="predicted"/>
<comment type="caution">
    <text evidence="1">The sequence shown here is derived from an EMBL/GenBank/DDBJ whole genome shotgun (WGS) entry which is preliminary data.</text>
</comment>
<keyword evidence="2" id="KW-1185">Reference proteome</keyword>
<gene>
    <name evidence="1" type="ORF">ILYODFUR_029813</name>
</gene>
<accession>A0ABV0T1D2</accession>
<name>A0ABV0T1D2_9TELE</name>
<evidence type="ECO:0000313" key="1">
    <source>
        <dbReference type="EMBL" id="MEQ2226675.1"/>
    </source>
</evidence>